<evidence type="ECO:0008006" key="4">
    <source>
        <dbReference type="Google" id="ProtNLM"/>
    </source>
</evidence>
<dbReference type="AlphaFoldDB" id="A0A0W7WDT0"/>
<reference evidence="2 3" key="1">
    <citation type="submission" date="2015-12" db="EMBL/GenBank/DDBJ databases">
        <authorList>
            <person name="Shamseldin A."/>
            <person name="Moawad H."/>
            <person name="Abd El-Rahim W.M."/>
            <person name="Sadowsky M.J."/>
        </authorList>
    </citation>
    <scope>NUCLEOTIDE SEQUENCE [LARGE SCALE GENOMIC DNA]</scope>
    <source>
        <strain evidence="2 3">SJ5A-1</strain>
    </source>
</reference>
<organism evidence="2 3">
    <name type="scientific">Pseudoponticoccus marisrubri</name>
    <dbReference type="NCBI Taxonomy" id="1685382"/>
    <lineage>
        <taxon>Bacteria</taxon>
        <taxon>Pseudomonadati</taxon>
        <taxon>Pseudomonadota</taxon>
        <taxon>Alphaproteobacteria</taxon>
        <taxon>Rhodobacterales</taxon>
        <taxon>Roseobacteraceae</taxon>
        <taxon>Pseudoponticoccus</taxon>
    </lineage>
</organism>
<keyword evidence="1" id="KW-0472">Membrane</keyword>
<keyword evidence="1" id="KW-1133">Transmembrane helix</keyword>
<accession>A0A0W7WDT0</accession>
<feature type="transmembrane region" description="Helical" evidence="1">
    <location>
        <begin position="250"/>
        <end position="269"/>
    </location>
</feature>
<evidence type="ECO:0000313" key="3">
    <source>
        <dbReference type="Proteomes" id="UP000054396"/>
    </source>
</evidence>
<protein>
    <recommendedName>
        <fullName evidence="4">Metal-binding protein</fullName>
    </recommendedName>
</protein>
<dbReference type="OrthoDB" id="164118at2"/>
<dbReference type="Pfam" id="PF09948">
    <property type="entry name" value="PpoB2"/>
    <property type="match status" value="1"/>
</dbReference>
<proteinExistence type="predicted"/>
<comment type="caution">
    <text evidence="2">The sequence shown here is derived from an EMBL/GenBank/DDBJ whole genome shotgun (WGS) entry which is preliminary data.</text>
</comment>
<dbReference type="Proteomes" id="UP000054396">
    <property type="component" value="Unassembled WGS sequence"/>
</dbReference>
<gene>
    <name evidence="2" type="ORF">AVJ23_20985</name>
</gene>
<feature type="transmembrane region" description="Helical" evidence="1">
    <location>
        <begin position="108"/>
        <end position="137"/>
    </location>
</feature>
<keyword evidence="3" id="KW-1185">Reference proteome</keyword>
<name>A0A0W7WDT0_9RHOB</name>
<evidence type="ECO:0000313" key="2">
    <source>
        <dbReference type="EMBL" id="KUF08796.1"/>
    </source>
</evidence>
<feature type="transmembrane region" description="Helical" evidence="1">
    <location>
        <begin position="63"/>
        <end position="96"/>
    </location>
</feature>
<dbReference type="EMBL" id="LPXO01000023">
    <property type="protein sequence ID" value="KUF08796.1"/>
    <property type="molecule type" value="Genomic_DNA"/>
</dbReference>
<dbReference type="InterPro" id="IPR018688">
    <property type="entry name" value="PpoB2-like"/>
</dbReference>
<sequence>MTESPLAERLLRRDRALLLGLLALLFALAGFYTLFGVGMRMSALEMTAMSGMRDMPGPVAPGAWSAGYALLVFLMWWVMMVAMMLPSVAPTVLLHAALLRHAGRSGQVAALSGAFLGGYLAIWAGFSAMATAAQWALEAAGLVSATMMTLIDTLPGALLLIAAGLFQFTPLKAACLEHCRSPARFLADRRRPGRRGALVMGLEHGAYCLGCCWFLMALLFVGGIMNLYWIVGLAAFVALEKLLPRGPDLARLAGAGLVAWGLWILGAALF</sequence>
<feature type="transmembrane region" description="Helical" evidence="1">
    <location>
        <begin position="227"/>
        <end position="243"/>
    </location>
</feature>
<feature type="transmembrane region" description="Helical" evidence="1">
    <location>
        <begin position="16"/>
        <end position="43"/>
    </location>
</feature>
<dbReference type="RefSeq" id="WP_058864199.1">
    <property type="nucleotide sequence ID" value="NZ_LPXO01000023.1"/>
</dbReference>
<evidence type="ECO:0000256" key="1">
    <source>
        <dbReference type="SAM" id="Phobius"/>
    </source>
</evidence>
<keyword evidence="1" id="KW-0812">Transmembrane</keyword>
<dbReference type="STRING" id="1685382.AVJ23_20985"/>